<dbReference type="PANTHER" id="PTHR47331:SF6">
    <property type="entry name" value="DOUBLECORTIN DOMAIN-CONTAINING PROTEIN"/>
    <property type="match status" value="1"/>
</dbReference>
<dbReference type="AlphaFoldDB" id="A0AAV4GC64"/>
<gene>
    <name evidence="2" type="ORF">ElyMa_000623900</name>
</gene>
<protein>
    <submittedName>
        <fullName evidence="2">Gag-pol fusion polyprotein</fullName>
    </submittedName>
</protein>
<dbReference type="PANTHER" id="PTHR47331">
    <property type="entry name" value="PHD-TYPE DOMAIN-CONTAINING PROTEIN"/>
    <property type="match status" value="1"/>
</dbReference>
<evidence type="ECO:0000256" key="1">
    <source>
        <dbReference type="SAM" id="MobiDB-lite"/>
    </source>
</evidence>
<dbReference type="EMBL" id="BMAT01001256">
    <property type="protein sequence ID" value="GFR82296.1"/>
    <property type="molecule type" value="Genomic_DNA"/>
</dbReference>
<proteinExistence type="predicted"/>
<comment type="caution">
    <text evidence="2">The sequence shown here is derived from an EMBL/GenBank/DDBJ whole genome shotgun (WGS) entry which is preliminary data.</text>
</comment>
<reference evidence="2 3" key="1">
    <citation type="journal article" date="2021" name="Elife">
        <title>Chloroplast acquisition without the gene transfer in kleptoplastic sea slugs, Plakobranchus ocellatus.</title>
        <authorList>
            <person name="Maeda T."/>
            <person name="Takahashi S."/>
            <person name="Yoshida T."/>
            <person name="Shimamura S."/>
            <person name="Takaki Y."/>
            <person name="Nagai Y."/>
            <person name="Toyoda A."/>
            <person name="Suzuki Y."/>
            <person name="Arimoto A."/>
            <person name="Ishii H."/>
            <person name="Satoh N."/>
            <person name="Nishiyama T."/>
            <person name="Hasebe M."/>
            <person name="Maruyama T."/>
            <person name="Minagawa J."/>
            <person name="Obokata J."/>
            <person name="Shigenobu S."/>
        </authorList>
    </citation>
    <scope>NUCLEOTIDE SEQUENCE [LARGE SCALE GENOMIC DNA]</scope>
</reference>
<name>A0AAV4GC64_9GAST</name>
<evidence type="ECO:0000313" key="3">
    <source>
        <dbReference type="Proteomes" id="UP000762676"/>
    </source>
</evidence>
<feature type="region of interest" description="Disordered" evidence="1">
    <location>
        <begin position="1"/>
        <end position="22"/>
    </location>
</feature>
<accession>A0AAV4GC64</accession>
<organism evidence="2 3">
    <name type="scientific">Elysia marginata</name>
    <dbReference type="NCBI Taxonomy" id="1093978"/>
    <lineage>
        <taxon>Eukaryota</taxon>
        <taxon>Metazoa</taxon>
        <taxon>Spiralia</taxon>
        <taxon>Lophotrochozoa</taxon>
        <taxon>Mollusca</taxon>
        <taxon>Gastropoda</taxon>
        <taxon>Heterobranchia</taxon>
        <taxon>Euthyneura</taxon>
        <taxon>Panpulmonata</taxon>
        <taxon>Sacoglossa</taxon>
        <taxon>Placobranchoidea</taxon>
        <taxon>Plakobranchidae</taxon>
        <taxon>Elysia</taxon>
    </lineage>
</organism>
<sequence>MHREDMRVPVQPTPQDHGGEGEVQTTCTSFCTNGSQSCGKVMLVRVRAGSLKDSVLVYAILDDQSNRTLASTALLDKLGVTTKERPYKLSSCAGTVMASGRTAEGLYVQSFDRKTTLGLPSVLECSLPEDISEIPTPEVARNYLHLQSIASHLPPYHSNANIGLLIGRDVPQAHHVLDQIVGKPSAPFAQQLSLGWAVIGEVCLDGKHRPLGVRVNKTYVTSGGRGTIFEPCFNKYTIQERENLGVDVFARTKDDEKQGMSVEDKKFISLMEASFKKVDGHWSAPLPFKDSKSSPPSNFVQALRRAHLLQRSMDKNPQKKDHMVKFMAKLFETGAAERAPPIEEGRSRWYLPLFGVYHPRKPDKIRGVFDSSAIFQGFSLNSMLLSCPDLTNSLIGILIRFCRDSCPITADIEQMFYQFNVDEQHRDFLRFLWFEDNNPEKGLVEYRMTVHGFGNSPSPAVATYGLRKTVTGCEQDIIDSERFLR</sequence>
<evidence type="ECO:0000313" key="2">
    <source>
        <dbReference type="EMBL" id="GFR82296.1"/>
    </source>
</evidence>
<dbReference type="Proteomes" id="UP000762676">
    <property type="component" value="Unassembled WGS sequence"/>
</dbReference>
<dbReference type="InterPro" id="IPR043502">
    <property type="entry name" value="DNA/RNA_pol_sf"/>
</dbReference>
<dbReference type="SUPFAM" id="SSF56672">
    <property type="entry name" value="DNA/RNA polymerases"/>
    <property type="match status" value="1"/>
</dbReference>
<keyword evidence="3" id="KW-1185">Reference proteome</keyword>